<dbReference type="InterPro" id="IPR019734">
    <property type="entry name" value="TPR_rpt"/>
</dbReference>
<feature type="repeat" description="TPR" evidence="5">
    <location>
        <begin position="166"/>
        <end position="199"/>
    </location>
</feature>
<dbReference type="Pfam" id="PF23892">
    <property type="entry name" value="Ig_CycH"/>
    <property type="match status" value="1"/>
</dbReference>
<dbReference type="InterPro" id="IPR056412">
    <property type="entry name" value="Ig_CycH"/>
</dbReference>
<dbReference type="EMBL" id="JAKIKT010000017">
    <property type="protein sequence ID" value="MCL2916577.1"/>
    <property type="molecule type" value="Genomic_DNA"/>
</dbReference>
<keyword evidence="7" id="KW-1133">Transmembrane helix</keyword>
<evidence type="ECO:0000256" key="1">
    <source>
        <dbReference type="ARBA" id="ARBA00004196"/>
    </source>
</evidence>
<keyword evidence="4 5" id="KW-0802">TPR repeat</keyword>
<comment type="subcellular location">
    <subcellularLocation>
        <location evidence="1">Cell envelope</location>
    </subcellularLocation>
</comment>
<reference evidence="10 11" key="1">
    <citation type="submission" date="2022-01" db="EMBL/GenBank/DDBJ databases">
        <title>Whole genome-based taxonomy of the Shewanellaceae.</title>
        <authorList>
            <person name="Martin-Rodriguez A.J."/>
        </authorList>
    </citation>
    <scope>NUCLEOTIDE SEQUENCE [LARGE SCALE GENOMIC DNA]</scope>
    <source>
        <strain evidence="10 11">DSM 21332</strain>
    </source>
</reference>
<gene>
    <name evidence="10" type="primary">ccmI</name>
    <name evidence="10" type="ORF">L2725_22845</name>
</gene>
<feature type="domain" description="Cytochrome c-type biogenesis protein H TPR" evidence="9">
    <location>
        <begin position="158"/>
        <end position="266"/>
    </location>
</feature>
<comment type="caution">
    <text evidence="10">The sequence shown here is derived from an EMBL/GenBank/DDBJ whole genome shotgun (WGS) entry which is preliminary data.</text>
</comment>
<feature type="transmembrane region" description="Helical" evidence="7">
    <location>
        <begin position="99"/>
        <end position="118"/>
    </location>
</feature>
<evidence type="ECO:0000256" key="4">
    <source>
        <dbReference type="ARBA" id="ARBA00022803"/>
    </source>
</evidence>
<dbReference type="PANTHER" id="PTHR47870">
    <property type="entry name" value="CYTOCHROME C-TYPE BIOGENESIS PROTEIN CCMH"/>
    <property type="match status" value="1"/>
</dbReference>
<dbReference type="SUPFAM" id="SSF48452">
    <property type="entry name" value="TPR-like"/>
    <property type="match status" value="1"/>
</dbReference>
<dbReference type="Proteomes" id="UP001202831">
    <property type="component" value="Unassembled WGS sequence"/>
</dbReference>
<dbReference type="PROSITE" id="PS50293">
    <property type="entry name" value="TPR_REGION"/>
    <property type="match status" value="1"/>
</dbReference>
<name>A0ABT0NDZ7_9GAMM</name>
<organism evidence="10 11">
    <name type="scientific">Shewanella corallii</name>
    <dbReference type="NCBI Taxonomy" id="560080"/>
    <lineage>
        <taxon>Bacteria</taxon>
        <taxon>Pseudomonadati</taxon>
        <taxon>Pseudomonadota</taxon>
        <taxon>Gammaproteobacteria</taxon>
        <taxon>Alteromonadales</taxon>
        <taxon>Shewanellaceae</taxon>
        <taxon>Shewanella</taxon>
    </lineage>
</organism>
<evidence type="ECO:0000256" key="5">
    <source>
        <dbReference type="PROSITE-ProRule" id="PRU00339"/>
    </source>
</evidence>
<feature type="transmembrane region" description="Helical" evidence="7">
    <location>
        <begin position="6"/>
        <end position="24"/>
    </location>
</feature>
<dbReference type="InterPro" id="IPR017560">
    <property type="entry name" value="Cyt_c_biogenesis_CcmI"/>
</dbReference>
<dbReference type="InterPro" id="IPR051263">
    <property type="entry name" value="C-type_cytochrome_biogenesis"/>
</dbReference>
<dbReference type="InterPro" id="IPR011990">
    <property type="entry name" value="TPR-like_helical_dom_sf"/>
</dbReference>
<evidence type="ECO:0000313" key="10">
    <source>
        <dbReference type="EMBL" id="MCL2916577.1"/>
    </source>
</evidence>
<evidence type="ECO:0000256" key="2">
    <source>
        <dbReference type="ARBA" id="ARBA00022737"/>
    </source>
</evidence>
<keyword evidence="11" id="KW-1185">Reference proteome</keyword>
<evidence type="ECO:0000259" key="9">
    <source>
        <dbReference type="Pfam" id="PF23914"/>
    </source>
</evidence>
<feature type="coiled-coil region" evidence="6">
    <location>
        <begin position="43"/>
        <end position="70"/>
    </location>
</feature>
<evidence type="ECO:0000313" key="11">
    <source>
        <dbReference type="Proteomes" id="UP001202831"/>
    </source>
</evidence>
<dbReference type="NCBIfam" id="TIGR03142">
    <property type="entry name" value="cytochro_ccmI"/>
    <property type="match status" value="1"/>
</dbReference>
<dbReference type="SMART" id="SM00028">
    <property type="entry name" value="TPR"/>
    <property type="match status" value="2"/>
</dbReference>
<evidence type="ECO:0000256" key="6">
    <source>
        <dbReference type="SAM" id="Coils"/>
    </source>
</evidence>
<keyword evidence="7" id="KW-0472">Membrane</keyword>
<dbReference type="Gene3D" id="1.25.40.10">
    <property type="entry name" value="Tetratricopeptide repeat domain"/>
    <property type="match status" value="1"/>
</dbReference>
<feature type="domain" description="Cytochrome c-type biogenesis protein H Ig-like" evidence="8">
    <location>
        <begin position="311"/>
        <end position="413"/>
    </location>
</feature>
<keyword evidence="6" id="KW-0175">Coiled coil</keyword>
<evidence type="ECO:0000256" key="7">
    <source>
        <dbReference type="SAM" id="Phobius"/>
    </source>
</evidence>
<dbReference type="Pfam" id="PF23914">
    <property type="entry name" value="TPR_CcmH_CycH"/>
    <property type="match status" value="1"/>
</dbReference>
<accession>A0ABT0NDZ7</accession>
<dbReference type="InterPro" id="IPR056413">
    <property type="entry name" value="TPR_CcmH_CycH"/>
</dbReference>
<keyword evidence="3" id="KW-0201">Cytochrome c-type biogenesis</keyword>
<dbReference type="PANTHER" id="PTHR47870:SF4">
    <property type="entry name" value="CYTOCHROME C-TYPE BIOGENESIS PROTEIN CYCH"/>
    <property type="match status" value="1"/>
</dbReference>
<keyword evidence="2" id="KW-0677">Repeat</keyword>
<evidence type="ECO:0000259" key="8">
    <source>
        <dbReference type="Pfam" id="PF23892"/>
    </source>
</evidence>
<dbReference type="PROSITE" id="PS50005">
    <property type="entry name" value="TPR"/>
    <property type="match status" value="1"/>
</dbReference>
<sequence length="420" mass="46191">MTTFWIFIALVLLVSLLMIWLPHFRQQKLIRAEEAGVRNKTNVELFNERLAILEKELEDQLLDEKEFEALKQELEVSLLQDMKQGQDESLSVQAKPKGILWPAIMSVAVVAVAGYSYMKLGAYDALEYMQNNPQANNPHAGMTEEQMISQQIEMMEAQAKGQPDNSQLWFNLGHAYTSANRYDEAIGAFDKVIELVGEHAELLGPKATAMYYKNNQTMTPEIQAIVDKSLAKDPKDPSTLLLVGMNAFFTADYDKAIEAWETLLTSDRQDIDRASVNNAIQTAKMRIAAESGEMPNDSNHSAIMAGEDQTVTIEVSISPELQDQVASTDMLFVFARNTEGEKVPLAATKISAKALPAKVVLDNSTSMGGALKLSDAKNVEIIAVLSKHGSVRPQSGDLKGQLASVPVGDTATLVLDTQVQ</sequence>
<evidence type="ECO:0000256" key="3">
    <source>
        <dbReference type="ARBA" id="ARBA00022748"/>
    </source>
</evidence>
<keyword evidence="7" id="KW-0812">Transmembrane</keyword>
<protein>
    <submittedName>
        <fullName evidence="10">C-type cytochrome biogenesis protein CcmI</fullName>
    </submittedName>
</protein>
<proteinExistence type="predicted"/>
<dbReference type="RefSeq" id="WP_249251081.1">
    <property type="nucleotide sequence ID" value="NZ_JAKIKT010000017.1"/>
</dbReference>